<sequence length="111" mass="12275">MTNHEEPSVYYSSLEGRYLAHEGVELVRSLDGPALAFEGSIFAFRRDESLVVKLGADTAASAVTTGHGSAFRSSETHAPPSWILIPFSTADPHRFAHYLERAYEHARSRVL</sequence>
<reference evidence="1 2" key="1">
    <citation type="submission" date="2018-03" db="EMBL/GenBank/DDBJ databases">
        <title>Genomic Encyclopedia of Type Strains, Phase III (KMG-III): the genomes of soil and plant-associated and newly described type strains.</title>
        <authorList>
            <person name="Whitman W."/>
        </authorList>
    </citation>
    <scope>NUCLEOTIDE SEQUENCE [LARGE SCALE GENOMIC DNA]</scope>
    <source>
        <strain evidence="1 2">CGMCC 1.12484</strain>
    </source>
</reference>
<name>A0A2T0VK68_9MICO</name>
<organism evidence="1 2">
    <name type="scientific">Glaciihabitans tibetensis</name>
    <dbReference type="NCBI Taxonomy" id="1266600"/>
    <lineage>
        <taxon>Bacteria</taxon>
        <taxon>Bacillati</taxon>
        <taxon>Actinomycetota</taxon>
        <taxon>Actinomycetes</taxon>
        <taxon>Micrococcales</taxon>
        <taxon>Microbacteriaceae</taxon>
        <taxon>Glaciihabitans</taxon>
    </lineage>
</organism>
<evidence type="ECO:0008006" key="3">
    <source>
        <dbReference type="Google" id="ProtNLM"/>
    </source>
</evidence>
<dbReference type="AlphaFoldDB" id="A0A2T0VK68"/>
<comment type="caution">
    <text evidence="1">The sequence shown here is derived from an EMBL/GenBank/DDBJ whole genome shotgun (WGS) entry which is preliminary data.</text>
</comment>
<evidence type="ECO:0000313" key="1">
    <source>
        <dbReference type="EMBL" id="PRY70594.1"/>
    </source>
</evidence>
<accession>A0A2T0VK68</accession>
<keyword evidence="2" id="KW-1185">Reference proteome</keyword>
<evidence type="ECO:0000313" key="2">
    <source>
        <dbReference type="Proteomes" id="UP000237983"/>
    </source>
</evidence>
<proteinExistence type="predicted"/>
<gene>
    <name evidence="1" type="ORF">B0I08_101731</name>
</gene>
<dbReference type="Proteomes" id="UP000237983">
    <property type="component" value="Unassembled WGS sequence"/>
</dbReference>
<protein>
    <recommendedName>
        <fullName evidence="3">TfoX-like protein</fullName>
    </recommendedName>
</protein>
<dbReference type="EMBL" id="PVTL01000001">
    <property type="protein sequence ID" value="PRY70594.1"/>
    <property type="molecule type" value="Genomic_DNA"/>
</dbReference>
<dbReference type="RefSeq" id="WP_106209819.1">
    <property type="nucleotide sequence ID" value="NZ_PVTL01000001.1"/>
</dbReference>